<organism evidence="1">
    <name type="scientific">uncultured Synechococcales cyanobacterium</name>
    <dbReference type="NCBI Taxonomy" id="1936017"/>
    <lineage>
        <taxon>Bacteria</taxon>
        <taxon>Bacillati</taxon>
        <taxon>Cyanobacteriota</taxon>
        <taxon>Cyanophyceae</taxon>
        <taxon>Synechococcales</taxon>
        <taxon>environmental samples</taxon>
    </lineage>
</organism>
<dbReference type="AlphaFoldDB" id="A0A6J4VAA5"/>
<evidence type="ECO:0000313" key="1">
    <source>
        <dbReference type="EMBL" id="CAA9571722.1"/>
    </source>
</evidence>
<dbReference type="EMBL" id="CADCWO010000096">
    <property type="protein sequence ID" value="CAA9571722.1"/>
    <property type="molecule type" value="Genomic_DNA"/>
</dbReference>
<gene>
    <name evidence="1" type="ORF">AVDCRST_MAG81-1693</name>
</gene>
<name>A0A6J4VAA5_9CYAN</name>
<proteinExistence type="predicted"/>
<protein>
    <submittedName>
        <fullName evidence="1">Uncharacterized protein</fullName>
    </submittedName>
</protein>
<sequence length="60" mass="6817">MLSTKQADFEEFYLYEAKSHLLTLALKDCSAKENITLVSDGLLVETKLSHGIVNESRFMH</sequence>
<accession>A0A6J4VAA5</accession>
<reference evidence="1" key="1">
    <citation type="submission" date="2020-02" db="EMBL/GenBank/DDBJ databases">
        <authorList>
            <person name="Meier V. D."/>
        </authorList>
    </citation>
    <scope>NUCLEOTIDE SEQUENCE</scope>
    <source>
        <strain evidence="1">AVDCRST_MAG81</strain>
    </source>
</reference>